<feature type="transmembrane region" description="Helical" evidence="1">
    <location>
        <begin position="107"/>
        <end position="128"/>
    </location>
</feature>
<feature type="transmembrane region" description="Helical" evidence="1">
    <location>
        <begin position="68"/>
        <end position="87"/>
    </location>
</feature>
<name>A0ABQ5R6E9_9ACTN</name>
<evidence type="ECO:0000256" key="1">
    <source>
        <dbReference type="SAM" id="Phobius"/>
    </source>
</evidence>
<comment type="caution">
    <text evidence="2">The sequence shown here is derived from an EMBL/GenBank/DDBJ whole genome shotgun (WGS) entry which is preliminary data.</text>
</comment>
<dbReference type="Proteomes" id="UP001144280">
    <property type="component" value="Unassembled WGS sequence"/>
</dbReference>
<evidence type="ECO:0000313" key="2">
    <source>
        <dbReference type="EMBL" id="GLI01467.1"/>
    </source>
</evidence>
<dbReference type="InterPro" id="IPR049713">
    <property type="entry name" value="Pr6Pr-like"/>
</dbReference>
<protein>
    <submittedName>
        <fullName evidence="2">Integral membrane regulator</fullName>
    </submittedName>
</protein>
<dbReference type="EMBL" id="BSDI01000045">
    <property type="protein sequence ID" value="GLI01467.1"/>
    <property type="molecule type" value="Genomic_DNA"/>
</dbReference>
<feature type="transmembrane region" description="Helical" evidence="1">
    <location>
        <begin position="140"/>
        <end position="162"/>
    </location>
</feature>
<feature type="transmembrane region" description="Helical" evidence="1">
    <location>
        <begin position="12"/>
        <end position="28"/>
    </location>
</feature>
<accession>A0ABQ5R6E9</accession>
<feature type="transmembrane region" description="Helical" evidence="1">
    <location>
        <begin position="34"/>
        <end position="56"/>
    </location>
</feature>
<reference evidence="2" key="1">
    <citation type="submission" date="2022-12" db="EMBL/GenBank/DDBJ databases">
        <title>New Phytohabitans aurantiacus sp. RD004123 nov., an actinomycete isolated from soil.</title>
        <authorList>
            <person name="Triningsih D.W."/>
            <person name="Harunari E."/>
            <person name="Igarashi Y."/>
        </authorList>
    </citation>
    <scope>NUCLEOTIDE SEQUENCE</scope>
    <source>
        <strain evidence="2">RD004123</strain>
    </source>
</reference>
<keyword evidence="1" id="KW-0472">Membrane</keyword>
<keyword evidence="1" id="KW-1133">Transmembrane helix</keyword>
<sequence length="224" mass="24930">MVDMSIWVRPALWWRVGIVLAACFGLTFHSSSLVYFTVQSNLIVLGYFGASVYWMVRRGDPAPAAPRLRGAVTLWIMITGLVAHILLNHGANPLPGLVESGNLFANWSTFALHYLVPGMVLLDWLVFAPHRVVPYTDLPLWLLYPLGYALVALGRAAVYPGFDTPYPYYFLDPTERGYDWVFGQFAILTVEFTVLGMILLGLDRLAAGIGRRARRDVSSLPARG</sequence>
<dbReference type="NCBIfam" id="NF038065">
    <property type="entry name" value="Pr6Pr"/>
    <property type="match status" value="1"/>
</dbReference>
<proteinExistence type="predicted"/>
<evidence type="ECO:0000313" key="3">
    <source>
        <dbReference type="Proteomes" id="UP001144280"/>
    </source>
</evidence>
<keyword evidence="1" id="KW-0812">Transmembrane</keyword>
<feature type="transmembrane region" description="Helical" evidence="1">
    <location>
        <begin position="182"/>
        <end position="202"/>
    </location>
</feature>
<gene>
    <name evidence="2" type="ORF">Pa4123_67430</name>
</gene>
<organism evidence="2 3">
    <name type="scientific">Phytohabitans aurantiacus</name>
    <dbReference type="NCBI Taxonomy" id="3016789"/>
    <lineage>
        <taxon>Bacteria</taxon>
        <taxon>Bacillati</taxon>
        <taxon>Actinomycetota</taxon>
        <taxon>Actinomycetes</taxon>
        <taxon>Micromonosporales</taxon>
        <taxon>Micromonosporaceae</taxon>
    </lineage>
</organism>
<keyword evidence="3" id="KW-1185">Reference proteome</keyword>